<feature type="compositionally biased region" description="Low complexity" evidence="1">
    <location>
        <begin position="177"/>
        <end position="191"/>
    </location>
</feature>
<sequence length="543" mass="57917">MNPQGFGSMMGMGGYGAPGAPGGGMSSMYGMGGMGSMNNMGSMYSNSGMGGMGSMYGGNMYRPMGSMYGMGGMGQADPVSVAAQWGSLANMSLNPNMPANGQRSSISGGGGFASNAQITIDDLCPNIGSYDEGDEVKRSGRRGGNHLYLREKTAPVVATSNSQSNAITIKRKKDTAEPAAAGAGARSGSETRTSDGKQRAKVPSNYDVHTLLVVEQDRGSFVKVTTPNTVVYEKGGKKETFECDEALDHSGPTEELDSVLLSELRGNWFNGHNSSLLVAAGSGKADASIEAVRGFLRKCVERLEKNEKDASTKFDISINMAALKGPENGKDLLGPGDYTRLKLGSSPVFGPCLLDLKTKVAKTTSECLSIFNEGVAAAKEKKEPICAFLVLKQVKKGGSEAEVYLSSLCLALFREEVGMLVDIKDKTSSSPHRLFRYALGGPSVCVSAVCISNNDEGARSGLEAERKIREVKNRPPRSGNIKRFIEFTEKEISRQKEKLSSVSDSEKQQREAQIARMDEMIKEAQTMLDNPMNTTPKGYSVGM</sequence>
<feature type="region of interest" description="Disordered" evidence="1">
    <location>
        <begin position="170"/>
        <end position="201"/>
    </location>
</feature>
<accession>S9WAG5</accession>
<name>S9WAG5_9TRYP</name>
<organism evidence="2 3">
    <name type="scientific">Strigomonas culicis</name>
    <dbReference type="NCBI Taxonomy" id="28005"/>
    <lineage>
        <taxon>Eukaryota</taxon>
        <taxon>Discoba</taxon>
        <taxon>Euglenozoa</taxon>
        <taxon>Kinetoplastea</taxon>
        <taxon>Metakinetoplastina</taxon>
        <taxon>Trypanosomatida</taxon>
        <taxon>Trypanosomatidae</taxon>
        <taxon>Strigomonadinae</taxon>
        <taxon>Strigomonas</taxon>
    </lineage>
</organism>
<dbReference type="AlphaFoldDB" id="S9WAG5"/>
<dbReference type="OrthoDB" id="277789at2759"/>
<keyword evidence="3" id="KW-1185">Reference proteome</keyword>
<gene>
    <name evidence="2" type="ORF">STCU_02551</name>
</gene>
<dbReference type="EMBL" id="ATMH01002551">
    <property type="protein sequence ID" value="EPY32975.1"/>
    <property type="molecule type" value="Genomic_DNA"/>
</dbReference>
<dbReference type="InterPro" id="IPR027417">
    <property type="entry name" value="P-loop_NTPase"/>
</dbReference>
<dbReference type="Gene3D" id="3.40.850.10">
    <property type="entry name" value="Kinesin motor domain"/>
    <property type="match status" value="1"/>
</dbReference>
<reference evidence="2 3" key="1">
    <citation type="journal article" date="2013" name="PLoS ONE">
        <title>Predicting the Proteins of Angomonas deanei, Strigomonas culicis and Their Respective Endosymbionts Reveals New Aspects of the Trypanosomatidae Family.</title>
        <authorList>
            <person name="Motta M.C."/>
            <person name="Martins A.C."/>
            <person name="de Souza S.S."/>
            <person name="Catta-Preta C.M."/>
            <person name="Silva R."/>
            <person name="Klein C.C."/>
            <person name="de Almeida L.G."/>
            <person name="de Lima Cunha O."/>
            <person name="Ciapina L.P."/>
            <person name="Brocchi M."/>
            <person name="Colabardini A.C."/>
            <person name="de Araujo Lima B."/>
            <person name="Machado C.R."/>
            <person name="de Almeida Soares C.M."/>
            <person name="Probst C.M."/>
            <person name="de Menezes C.B."/>
            <person name="Thompson C.E."/>
            <person name="Bartholomeu D.C."/>
            <person name="Gradia D.F."/>
            <person name="Pavoni D.P."/>
            <person name="Grisard E.C."/>
            <person name="Fantinatti-Garboggini F."/>
            <person name="Marchini F.K."/>
            <person name="Rodrigues-Luiz G.F."/>
            <person name="Wagner G."/>
            <person name="Goldman G.H."/>
            <person name="Fietto J.L."/>
            <person name="Elias M.C."/>
            <person name="Goldman M.H."/>
            <person name="Sagot M.F."/>
            <person name="Pereira M."/>
            <person name="Stoco P.H."/>
            <person name="de Mendonca-Neto R.P."/>
            <person name="Teixeira S.M."/>
            <person name="Maciel T.E."/>
            <person name="de Oliveira Mendes T.A."/>
            <person name="Urmenyi T.P."/>
            <person name="de Souza W."/>
            <person name="Schenkman S."/>
            <person name="de Vasconcelos A.T."/>
        </authorList>
    </citation>
    <scope>NUCLEOTIDE SEQUENCE [LARGE SCALE GENOMIC DNA]</scope>
</reference>
<protein>
    <submittedName>
        <fullName evidence="2">Uncharacterized protein</fullName>
    </submittedName>
</protein>
<dbReference type="InterPro" id="IPR036961">
    <property type="entry name" value="Kinesin_motor_dom_sf"/>
</dbReference>
<dbReference type="PANTHER" id="PTHR35615">
    <property type="entry name" value="PRESENT IN THE OUTER MITOCHONDRIAL MEMBRANE PROTEOME 22-RELATED"/>
    <property type="match status" value="1"/>
</dbReference>
<comment type="caution">
    <text evidence="2">The sequence shown here is derived from an EMBL/GenBank/DDBJ whole genome shotgun (WGS) entry which is preliminary data.</text>
</comment>
<evidence type="ECO:0000313" key="3">
    <source>
        <dbReference type="Proteomes" id="UP000015354"/>
    </source>
</evidence>
<dbReference type="SUPFAM" id="SSF52540">
    <property type="entry name" value="P-loop containing nucleoside triphosphate hydrolases"/>
    <property type="match status" value="1"/>
</dbReference>
<dbReference type="Proteomes" id="UP000015354">
    <property type="component" value="Unassembled WGS sequence"/>
</dbReference>
<dbReference type="PANTHER" id="PTHR35615:SF7">
    <property type="entry name" value="PRESENT IN THE OUTER MITOCHONDRIAL MEMBRANE PROTEOME 22"/>
    <property type="match status" value="1"/>
</dbReference>
<evidence type="ECO:0000256" key="1">
    <source>
        <dbReference type="SAM" id="MobiDB-lite"/>
    </source>
</evidence>
<evidence type="ECO:0000313" key="2">
    <source>
        <dbReference type="EMBL" id="EPY32975.1"/>
    </source>
</evidence>
<proteinExistence type="predicted"/>